<accession>A0ABS1Y1C1</accession>
<evidence type="ECO:0008006" key="3">
    <source>
        <dbReference type="Google" id="ProtNLM"/>
    </source>
</evidence>
<evidence type="ECO:0000313" key="2">
    <source>
        <dbReference type="Proteomes" id="UP000601027"/>
    </source>
</evidence>
<protein>
    <recommendedName>
        <fullName evidence="3">TetR family transcriptional regulator</fullName>
    </recommendedName>
</protein>
<dbReference type="InterPro" id="IPR009057">
    <property type="entry name" value="Homeodomain-like_sf"/>
</dbReference>
<dbReference type="RefSeq" id="WP_203178437.1">
    <property type="nucleotide sequence ID" value="NZ_JAEVHM010000235.1"/>
</dbReference>
<dbReference type="SUPFAM" id="SSF46689">
    <property type="entry name" value="Homeodomain-like"/>
    <property type="match status" value="1"/>
</dbReference>
<gene>
    <name evidence="1" type="ORF">JNW91_27945</name>
</gene>
<keyword evidence="2" id="KW-1185">Reference proteome</keyword>
<proteinExistence type="predicted"/>
<dbReference type="Proteomes" id="UP000601027">
    <property type="component" value="Unassembled WGS sequence"/>
</dbReference>
<dbReference type="EMBL" id="JAEVHM010000235">
    <property type="protein sequence ID" value="MBM0235292.1"/>
    <property type="molecule type" value="Genomic_DNA"/>
</dbReference>
<comment type="caution">
    <text evidence="1">The sequence shown here is derived from an EMBL/GenBank/DDBJ whole genome shotgun (WGS) entry which is preliminary data.</text>
</comment>
<name>A0ABS1Y1C1_9ACTN</name>
<organism evidence="1 2">
    <name type="scientific">Micromonospora parastrephiae</name>
    <dbReference type="NCBI Taxonomy" id="2806101"/>
    <lineage>
        <taxon>Bacteria</taxon>
        <taxon>Bacillati</taxon>
        <taxon>Actinomycetota</taxon>
        <taxon>Actinomycetes</taxon>
        <taxon>Micromonosporales</taxon>
        <taxon>Micromonosporaceae</taxon>
        <taxon>Micromonospora</taxon>
    </lineage>
</organism>
<dbReference type="Gene3D" id="1.10.357.10">
    <property type="entry name" value="Tetracycline Repressor, domain 2"/>
    <property type="match status" value="1"/>
</dbReference>
<reference evidence="1 2" key="1">
    <citation type="submission" date="2021-01" db="EMBL/GenBank/DDBJ databases">
        <title>Draft genome sequence of Micromonospora sp. strain STR1_7.</title>
        <authorList>
            <person name="Karlyshev A."/>
            <person name="Jawad R."/>
        </authorList>
    </citation>
    <scope>NUCLEOTIDE SEQUENCE [LARGE SCALE GENOMIC DNA]</scope>
    <source>
        <strain evidence="1 2">STR1-7</strain>
    </source>
</reference>
<sequence length="54" mass="5789">MPAHRTPAGSARDRILDTAFRLFYAHGPRGVGADTVIAGAARRTARTRVDAALR</sequence>
<evidence type="ECO:0000313" key="1">
    <source>
        <dbReference type="EMBL" id="MBM0235292.1"/>
    </source>
</evidence>